<reference evidence="1 2" key="1">
    <citation type="journal article" date="2019" name="Genome Biol. Evol.">
        <title>Insights into the evolution of the New World diploid cottons (Gossypium, subgenus Houzingenia) based on genome sequencing.</title>
        <authorList>
            <person name="Grover C.E."/>
            <person name="Arick M.A. 2nd"/>
            <person name="Thrash A."/>
            <person name="Conover J.L."/>
            <person name="Sanders W.S."/>
            <person name="Peterson D.G."/>
            <person name="Frelichowski J.E."/>
            <person name="Scheffler J.A."/>
            <person name="Scheffler B.E."/>
            <person name="Wendel J.F."/>
        </authorList>
    </citation>
    <scope>NUCLEOTIDE SEQUENCE [LARGE SCALE GENOMIC DNA]</scope>
    <source>
        <strain evidence="1">157</strain>
        <tissue evidence="1">Leaf</tissue>
    </source>
</reference>
<protein>
    <submittedName>
        <fullName evidence="1">Uncharacterized protein</fullName>
    </submittedName>
</protein>
<evidence type="ECO:0000313" key="1">
    <source>
        <dbReference type="EMBL" id="MBA0576831.1"/>
    </source>
</evidence>
<accession>A0A7J8NIL4</accession>
<sequence>MAPPLLLVSNSYSSLLQQNPRRDYTNKWRH</sequence>
<dbReference type="Proteomes" id="UP000593572">
    <property type="component" value="Unassembled WGS sequence"/>
</dbReference>
<comment type="caution">
    <text evidence="1">The sequence shown here is derived from an EMBL/GenBank/DDBJ whole genome shotgun (WGS) entry which is preliminary data.</text>
</comment>
<dbReference type="EMBL" id="JABEZX010351680">
    <property type="protein sequence ID" value="MBA0576831.1"/>
    <property type="molecule type" value="Genomic_DNA"/>
</dbReference>
<keyword evidence="2" id="KW-1185">Reference proteome</keyword>
<gene>
    <name evidence="1" type="ORF">Golob_028097</name>
</gene>
<evidence type="ECO:0000313" key="2">
    <source>
        <dbReference type="Proteomes" id="UP000593572"/>
    </source>
</evidence>
<organism evidence="1 2">
    <name type="scientific">Gossypium lobatum</name>
    <dbReference type="NCBI Taxonomy" id="34289"/>
    <lineage>
        <taxon>Eukaryota</taxon>
        <taxon>Viridiplantae</taxon>
        <taxon>Streptophyta</taxon>
        <taxon>Embryophyta</taxon>
        <taxon>Tracheophyta</taxon>
        <taxon>Spermatophyta</taxon>
        <taxon>Magnoliopsida</taxon>
        <taxon>eudicotyledons</taxon>
        <taxon>Gunneridae</taxon>
        <taxon>Pentapetalae</taxon>
        <taxon>rosids</taxon>
        <taxon>malvids</taxon>
        <taxon>Malvales</taxon>
        <taxon>Malvaceae</taxon>
        <taxon>Malvoideae</taxon>
        <taxon>Gossypium</taxon>
    </lineage>
</organism>
<dbReference type="AlphaFoldDB" id="A0A7J8NIL4"/>
<name>A0A7J8NIL4_9ROSI</name>
<proteinExistence type="predicted"/>